<evidence type="ECO:0000313" key="6">
    <source>
        <dbReference type="Proteomes" id="UP000663829"/>
    </source>
</evidence>
<dbReference type="PANTHER" id="PTHR11955">
    <property type="entry name" value="FATTY ACID BINDING PROTEIN"/>
    <property type="match status" value="1"/>
</dbReference>
<dbReference type="Proteomes" id="UP000681722">
    <property type="component" value="Unassembled WGS sequence"/>
</dbReference>
<keyword evidence="6" id="KW-1185">Reference proteome</keyword>
<dbReference type="GO" id="GO:0008289">
    <property type="term" value="F:lipid binding"/>
    <property type="evidence" value="ECO:0007669"/>
    <property type="project" value="UniProtKB-KW"/>
</dbReference>
<dbReference type="CDD" id="cd00742">
    <property type="entry name" value="FABP"/>
    <property type="match status" value="1"/>
</dbReference>
<evidence type="ECO:0000259" key="3">
    <source>
        <dbReference type="Pfam" id="PF00061"/>
    </source>
</evidence>
<keyword evidence="2" id="KW-0446">Lipid-binding</keyword>
<proteinExistence type="inferred from homology"/>
<dbReference type="OrthoDB" id="412780at2759"/>
<evidence type="ECO:0000256" key="1">
    <source>
        <dbReference type="ARBA" id="ARBA00008390"/>
    </source>
</evidence>
<feature type="non-terminal residue" evidence="4">
    <location>
        <position position="1"/>
    </location>
</feature>
<gene>
    <name evidence="4" type="ORF">GPM918_LOCUS9122</name>
    <name evidence="5" type="ORF">SRO942_LOCUS9123</name>
</gene>
<name>A0A814ABZ0_9BILA</name>
<comment type="similarity">
    <text evidence="1">Belongs to the calycin superfamily. Fatty-acid binding protein (FABP) family.</text>
</comment>
<dbReference type="InterPro" id="IPR031259">
    <property type="entry name" value="ILBP"/>
</dbReference>
<dbReference type="InterPro" id="IPR012674">
    <property type="entry name" value="Calycin"/>
</dbReference>
<dbReference type="EMBL" id="CAJOBC010001663">
    <property type="protein sequence ID" value="CAF3691720.1"/>
    <property type="molecule type" value="Genomic_DNA"/>
</dbReference>
<dbReference type="SUPFAM" id="SSF50814">
    <property type="entry name" value="Lipocalins"/>
    <property type="match status" value="1"/>
</dbReference>
<evidence type="ECO:0000313" key="5">
    <source>
        <dbReference type="EMBL" id="CAF3691720.1"/>
    </source>
</evidence>
<comment type="caution">
    <text evidence="4">The sequence shown here is derived from an EMBL/GenBank/DDBJ whole genome shotgun (WGS) entry which is preliminary data.</text>
</comment>
<dbReference type="EMBL" id="CAJNOQ010001663">
    <property type="protein sequence ID" value="CAF0910528.1"/>
    <property type="molecule type" value="Genomic_DNA"/>
</dbReference>
<dbReference type="Proteomes" id="UP000663829">
    <property type="component" value="Unassembled WGS sequence"/>
</dbReference>
<dbReference type="InterPro" id="IPR000566">
    <property type="entry name" value="Lipocln_cytosolic_FA-bd_dom"/>
</dbReference>
<protein>
    <recommendedName>
        <fullName evidence="3">Lipocalin/cytosolic fatty-acid binding domain-containing protein</fullName>
    </recommendedName>
</protein>
<dbReference type="InterPro" id="IPR000463">
    <property type="entry name" value="Fatty_acid-bd"/>
</dbReference>
<reference evidence="4" key="1">
    <citation type="submission" date="2021-02" db="EMBL/GenBank/DDBJ databases">
        <authorList>
            <person name="Nowell W R."/>
        </authorList>
    </citation>
    <scope>NUCLEOTIDE SEQUENCE</scope>
</reference>
<dbReference type="PRINTS" id="PR00178">
    <property type="entry name" value="FATTYACIDBP"/>
</dbReference>
<accession>A0A814ABZ0</accession>
<dbReference type="Gene3D" id="2.40.128.20">
    <property type="match status" value="1"/>
</dbReference>
<evidence type="ECO:0000313" key="4">
    <source>
        <dbReference type="EMBL" id="CAF0910528.1"/>
    </source>
</evidence>
<dbReference type="Pfam" id="PF00061">
    <property type="entry name" value="Lipocalin"/>
    <property type="match status" value="1"/>
</dbReference>
<sequence>TVIFSCGNIMPDIQKLKGTWKYEDGEKFDDFLSELGIGLALRVSAKAVKPTIIISQEDNGKWVFKSESTFKTQSYEFEPNVEFSETRLDGEETKSTIRFTDDGHWVHTSRDKNGKESTVERYVDESDRQQVVCTCGKAKATRWYKRAW</sequence>
<dbReference type="AlphaFoldDB" id="A0A814ABZ0"/>
<feature type="domain" description="Lipocalin/cytosolic fatty-acid binding" evidence="3">
    <location>
        <begin position="18"/>
        <end position="125"/>
    </location>
</feature>
<evidence type="ECO:0000256" key="2">
    <source>
        <dbReference type="ARBA" id="ARBA00023121"/>
    </source>
</evidence>
<organism evidence="4 6">
    <name type="scientific">Didymodactylos carnosus</name>
    <dbReference type="NCBI Taxonomy" id="1234261"/>
    <lineage>
        <taxon>Eukaryota</taxon>
        <taxon>Metazoa</taxon>
        <taxon>Spiralia</taxon>
        <taxon>Gnathifera</taxon>
        <taxon>Rotifera</taxon>
        <taxon>Eurotatoria</taxon>
        <taxon>Bdelloidea</taxon>
        <taxon>Philodinida</taxon>
        <taxon>Philodinidae</taxon>
        <taxon>Didymodactylos</taxon>
    </lineage>
</organism>